<keyword evidence="2" id="KW-1185">Reference proteome</keyword>
<proteinExistence type="predicted"/>
<organism evidence="1 2">
    <name type="scientific">Cinchona calisaya</name>
    <dbReference type="NCBI Taxonomy" id="153742"/>
    <lineage>
        <taxon>Eukaryota</taxon>
        <taxon>Viridiplantae</taxon>
        <taxon>Streptophyta</taxon>
        <taxon>Embryophyta</taxon>
        <taxon>Tracheophyta</taxon>
        <taxon>Spermatophyta</taxon>
        <taxon>Magnoliopsida</taxon>
        <taxon>eudicotyledons</taxon>
        <taxon>Gunneridae</taxon>
        <taxon>Pentapetalae</taxon>
        <taxon>asterids</taxon>
        <taxon>lamiids</taxon>
        <taxon>Gentianales</taxon>
        <taxon>Rubiaceae</taxon>
        <taxon>Cinchonoideae</taxon>
        <taxon>Cinchoneae</taxon>
        <taxon>Cinchona</taxon>
    </lineage>
</organism>
<reference evidence="1 2" key="1">
    <citation type="submission" date="2024-11" db="EMBL/GenBank/DDBJ databases">
        <title>A near-complete genome assembly of Cinchona calisaya.</title>
        <authorList>
            <person name="Lian D.C."/>
            <person name="Zhao X.W."/>
            <person name="Wei L."/>
        </authorList>
    </citation>
    <scope>NUCLEOTIDE SEQUENCE [LARGE SCALE GENOMIC DNA]</scope>
    <source>
        <tissue evidence="1">Nenye</tissue>
    </source>
</reference>
<sequence length="165" mass="18726">MKMSPVYPRNEAANCHGFEFDPQADFKQFLEEARKHSCERNLKAEPRHIEETRKAHQSNGEKKKRKLWKSSLFSWFKTDKKSKNLVEPLHGSTIPQLRRGIVSGPILQGSAGGLITGRPRKPTSGPLMSLFNPPKGKEDEIPYMCLSHLNTHDSHQSYGPVYSVT</sequence>
<dbReference type="AlphaFoldDB" id="A0ABD2YZR3"/>
<protein>
    <submittedName>
        <fullName evidence="1">Uncharacterized protein</fullName>
    </submittedName>
</protein>
<name>A0ABD2YZR3_9GENT</name>
<evidence type="ECO:0000313" key="1">
    <source>
        <dbReference type="EMBL" id="KAL3511555.1"/>
    </source>
</evidence>
<comment type="caution">
    <text evidence="1">The sequence shown here is derived from an EMBL/GenBank/DDBJ whole genome shotgun (WGS) entry which is preliminary data.</text>
</comment>
<dbReference type="Proteomes" id="UP001630127">
    <property type="component" value="Unassembled WGS sequence"/>
</dbReference>
<accession>A0ABD2YZR3</accession>
<evidence type="ECO:0000313" key="2">
    <source>
        <dbReference type="Proteomes" id="UP001630127"/>
    </source>
</evidence>
<dbReference type="EMBL" id="JBJUIK010000011">
    <property type="protein sequence ID" value="KAL3511555.1"/>
    <property type="molecule type" value="Genomic_DNA"/>
</dbReference>
<dbReference type="PANTHER" id="PTHR35488">
    <property type="entry name" value="OS05G0358900 PROTEIN-RELATED"/>
    <property type="match status" value="1"/>
</dbReference>
<gene>
    <name evidence="1" type="ORF">ACH5RR_024272</name>
</gene>
<dbReference type="PANTHER" id="PTHR35488:SF4">
    <property type="entry name" value="DUF4005 DOMAIN-CONTAINING PROTEIN"/>
    <property type="match status" value="1"/>
</dbReference>